<organism evidence="10 11">
    <name type="scientific">Cytospora schulzeri</name>
    <dbReference type="NCBI Taxonomy" id="448051"/>
    <lineage>
        <taxon>Eukaryota</taxon>
        <taxon>Fungi</taxon>
        <taxon>Dikarya</taxon>
        <taxon>Ascomycota</taxon>
        <taxon>Pezizomycotina</taxon>
        <taxon>Sordariomycetes</taxon>
        <taxon>Sordariomycetidae</taxon>
        <taxon>Diaporthales</taxon>
        <taxon>Cytosporaceae</taxon>
        <taxon>Cytospora</taxon>
    </lineage>
</organism>
<reference evidence="10 11" key="1">
    <citation type="submission" date="2015-09" db="EMBL/GenBank/DDBJ databases">
        <title>Host preference determinants of Valsa canker pathogens revealed by comparative genomics.</title>
        <authorList>
            <person name="Yin Z."/>
            <person name="Huang L."/>
        </authorList>
    </citation>
    <scope>NUCLEOTIDE SEQUENCE [LARGE SCALE GENOMIC DNA]</scope>
    <source>
        <strain evidence="10 11">03-1</strain>
    </source>
</reference>
<keyword evidence="5" id="KW-0862">Zinc</keyword>
<evidence type="ECO:0000313" key="11">
    <source>
        <dbReference type="Proteomes" id="UP000283895"/>
    </source>
</evidence>
<keyword evidence="4 7" id="KW-0863">Zinc-finger</keyword>
<evidence type="ECO:0000256" key="5">
    <source>
        <dbReference type="ARBA" id="ARBA00022833"/>
    </source>
</evidence>
<feature type="region of interest" description="Disordered" evidence="8">
    <location>
        <begin position="199"/>
        <end position="228"/>
    </location>
</feature>
<feature type="region of interest" description="Disordered" evidence="8">
    <location>
        <begin position="302"/>
        <end position="329"/>
    </location>
</feature>
<keyword evidence="6" id="KW-0539">Nucleus</keyword>
<sequence length="478" mass="54144">MSNLAEEEAAGNIGHDVPPPCKHCGATFHDIDAMRDHKRERLQEEFKAETPSHVHLWCDICDLDFRTRAGLSKHRRQFHAEKQDLSCPGCGKHFVKLSDFIQHIELNQCPKLDLPNLMARMHQRMCWVKGLGHIDKMSKEDVYTRHEKNYYEYLGHDPIPSEPWDSIVYKPSSWQANDGWNQPGQACPEDENTANTARDDYLRGNHSVPDLLTGDTNDQTRGNNNENAWANKENLFPNAPFNALFSLAAHVESQSEKCHMRHSKAYGWFLNQLTWGTAEIGGTHGDNTLKYQLQKDFVDDYGPQKTTRPTYGHEQVYGPQQNDRSTTSDKYTQLTAGALSKLQQEMVSSDMQRTPYTMQRQRQQSSGGDGVGDGEAVPLTTEALSLLDLQDQPTGPGTWFQHSGDTLEGPSGNVWDQSSETPVVQQQQQQQQAGDSWGESWQPQQKQEQDDWGWHQADGSSYSQKGDYATQKGGGYMW</sequence>
<dbReference type="SUPFAM" id="SSF57667">
    <property type="entry name" value="beta-beta-alpha zinc fingers"/>
    <property type="match status" value="1"/>
</dbReference>
<comment type="subcellular location">
    <subcellularLocation>
        <location evidence="1">Nucleus</location>
    </subcellularLocation>
</comment>
<keyword evidence="11" id="KW-1185">Reference proteome</keyword>
<evidence type="ECO:0000256" key="7">
    <source>
        <dbReference type="PROSITE-ProRule" id="PRU00042"/>
    </source>
</evidence>
<comment type="caution">
    <text evidence="10">The sequence shown here is derived from an EMBL/GenBank/DDBJ whole genome shotgun (WGS) entry which is preliminary data.</text>
</comment>
<evidence type="ECO:0000256" key="4">
    <source>
        <dbReference type="ARBA" id="ARBA00022771"/>
    </source>
</evidence>
<dbReference type="InterPro" id="IPR050888">
    <property type="entry name" value="ZnF_C2H2-type_TF"/>
</dbReference>
<dbReference type="PROSITE" id="PS50157">
    <property type="entry name" value="ZINC_FINGER_C2H2_2"/>
    <property type="match status" value="1"/>
</dbReference>
<evidence type="ECO:0000259" key="9">
    <source>
        <dbReference type="PROSITE" id="PS50157"/>
    </source>
</evidence>
<proteinExistence type="predicted"/>
<feature type="compositionally biased region" description="Polar residues" evidence="8">
    <location>
        <begin position="318"/>
        <end position="329"/>
    </location>
</feature>
<dbReference type="Pfam" id="PF00096">
    <property type="entry name" value="zf-C2H2"/>
    <property type="match status" value="1"/>
</dbReference>
<evidence type="ECO:0000256" key="3">
    <source>
        <dbReference type="ARBA" id="ARBA00022737"/>
    </source>
</evidence>
<feature type="compositionally biased region" description="Polar residues" evidence="8">
    <location>
        <begin position="346"/>
        <end position="358"/>
    </location>
</feature>
<feature type="compositionally biased region" description="Polar residues" evidence="8">
    <location>
        <begin position="391"/>
        <end position="404"/>
    </location>
</feature>
<dbReference type="PANTHER" id="PTHR24406">
    <property type="entry name" value="TRANSCRIPTIONAL REPRESSOR CTCFL-RELATED"/>
    <property type="match status" value="1"/>
</dbReference>
<dbReference type="InterPro" id="IPR013087">
    <property type="entry name" value="Znf_C2H2_type"/>
</dbReference>
<dbReference type="EMBL" id="LKEA01000005">
    <property type="protein sequence ID" value="ROW08775.1"/>
    <property type="molecule type" value="Genomic_DNA"/>
</dbReference>
<dbReference type="OrthoDB" id="8117402at2759"/>
<evidence type="ECO:0000256" key="1">
    <source>
        <dbReference type="ARBA" id="ARBA00004123"/>
    </source>
</evidence>
<feature type="region of interest" description="Disordered" evidence="8">
    <location>
        <begin position="346"/>
        <end position="376"/>
    </location>
</feature>
<keyword evidence="3" id="KW-0677">Repeat</keyword>
<keyword evidence="2" id="KW-0479">Metal-binding</keyword>
<dbReference type="AlphaFoldDB" id="A0A423WZ67"/>
<dbReference type="Gene3D" id="3.30.160.60">
    <property type="entry name" value="Classic Zinc Finger"/>
    <property type="match status" value="1"/>
</dbReference>
<feature type="compositionally biased region" description="Polar residues" evidence="8">
    <location>
        <begin position="414"/>
        <end position="424"/>
    </location>
</feature>
<evidence type="ECO:0000313" key="10">
    <source>
        <dbReference type="EMBL" id="ROW08775.1"/>
    </source>
</evidence>
<dbReference type="Proteomes" id="UP000283895">
    <property type="component" value="Unassembled WGS sequence"/>
</dbReference>
<dbReference type="PROSITE" id="PS00028">
    <property type="entry name" value="ZINC_FINGER_C2H2_1"/>
    <property type="match status" value="1"/>
</dbReference>
<name>A0A423WZ67_9PEZI</name>
<protein>
    <recommendedName>
        <fullName evidence="9">C2H2-type domain-containing protein</fullName>
    </recommendedName>
</protein>
<evidence type="ECO:0000256" key="8">
    <source>
        <dbReference type="SAM" id="MobiDB-lite"/>
    </source>
</evidence>
<evidence type="ECO:0000256" key="2">
    <source>
        <dbReference type="ARBA" id="ARBA00022723"/>
    </source>
</evidence>
<dbReference type="InterPro" id="IPR036236">
    <property type="entry name" value="Znf_C2H2_sf"/>
</dbReference>
<dbReference type="SMART" id="SM00355">
    <property type="entry name" value="ZnF_C2H2"/>
    <property type="match status" value="3"/>
</dbReference>
<accession>A0A423WZ67</accession>
<dbReference type="GO" id="GO:0005634">
    <property type="term" value="C:nucleus"/>
    <property type="evidence" value="ECO:0007669"/>
    <property type="project" value="UniProtKB-SubCell"/>
</dbReference>
<evidence type="ECO:0000256" key="6">
    <source>
        <dbReference type="ARBA" id="ARBA00023242"/>
    </source>
</evidence>
<gene>
    <name evidence="10" type="ORF">VMCG_02722</name>
</gene>
<feature type="domain" description="C2H2-type" evidence="9">
    <location>
        <begin position="56"/>
        <end position="84"/>
    </location>
</feature>
<dbReference type="GO" id="GO:0008270">
    <property type="term" value="F:zinc ion binding"/>
    <property type="evidence" value="ECO:0007669"/>
    <property type="project" value="UniProtKB-KW"/>
</dbReference>
<dbReference type="STRING" id="356882.A0A423WZ67"/>
<feature type="region of interest" description="Disordered" evidence="8">
    <location>
        <begin position="389"/>
        <end position="478"/>
    </location>
</feature>